<gene>
    <name evidence="1" type="ORF">HB904_04020</name>
</gene>
<accession>A0A842ABL1</accession>
<evidence type="ECO:0000313" key="1">
    <source>
        <dbReference type="EMBL" id="MBC1615339.1"/>
    </source>
</evidence>
<proteinExistence type="predicted"/>
<dbReference type="RefSeq" id="WP_185434234.1">
    <property type="nucleotide sequence ID" value="NZ_JAARSH010000002.1"/>
</dbReference>
<dbReference type="EMBL" id="JAARSH010000002">
    <property type="protein sequence ID" value="MBC1615339.1"/>
    <property type="molecule type" value="Genomic_DNA"/>
</dbReference>
<comment type="caution">
    <text evidence="1">The sequence shown here is derived from an EMBL/GenBank/DDBJ whole genome shotgun (WGS) entry which is preliminary data.</text>
</comment>
<name>A0A842ABL1_9LIST</name>
<reference evidence="1 2" key="1">
    <citation type="submission" date="2020-03" db="EMBL/GenBank/DDBJ databases">
        <title>Soil Listeria distribution.</title>
        <authorList>
            <person name="Liao J."/>
            <person name="Wiedmann M."/>
        </authorList>
    </citation>
    <scope>NUCLEOTIDE SEQUENCE [LARGE SCALE GENOMIC DNA]</scope>
    <source>
        <strain evidence="1 2">FSL L7-1299</strain>
    </source>
</reference>
<protein>
    <submittedName>
        <fullName evidence="1">Uncharacterized protein</fullName>
    </submittedName>
</protein>
<organism evidence="1 2">
    <name type="scientific">Listeria booriae</name>
    <dbReference type="NCBI Taxonomy" id="1552123"/>
    <lineage>
        <taxon>Bacteria</taxon>
        <taxon>Bacillati</taxon>
        <taxon>Bacillota</taxon>
        <taxon>Bacilli</taxon>
        <taxon>Bacillales</taxon>
        <taxon>Listeriaceae</taxon>
        <taxon>Listeria</taxon>
    </lineage>
</organism>
<sequence>MRKQTYRYGLHKIMIREFDPSLPKQQNFFSRIRCRHDFSYKGLGAAAGIQKLYICDKCGQVKLI</sequence>
<dbReference type="Proteomes" id="UP000574104">
    <property type="component" value="Unassembled WGS sequence"/>
</dbReference>
<evidence type="ECO:0000313" key="2">
    <source>
        <dbReference type="Proteomes" id="UP000574104"/>
    </source>
</evidence>
<dbReference type="AlphaFoldDB" id="A0A842ABL1"/>